<evidence type="ECO:0000313" key="2">
    <source>
        <dbReference type="EMBL" id="GFE26475.1"/>
    </source>
</evidence>
<comment type="caution">
    <text evidence="2">The sequence shown here is derived from an EMBL/GenBank/DDBJ whole genome shotgun (WGS) entry which is preliminary data.</text>
</comment>
<name>A0A640TWJ6_STRNI</name>
<feature type="region of interest" description="Disordered" evidence="1">
    <location>
        <begin position="1"/>
        <end position="64"/>
    </location>
</feature>
<reference evidence="2 3" key="1">
    <citation type="submission" date="2019-12" db="EMBL/GenBank/DDBJ databases">
        <title>Whole genome shotgun sequence of Streptomyces libani subsp. libani NBRC 13452.</title>
        <authorList>
            <person name="Ichikawa N."/>
            <person name="Kimura A."/>
            <person name="Kitahashi Y."/>
            <person name="Komaki H."/>
            <person name="Tamura T."/>
        </authorList>
    </citation>
    <scope>NUCLEOTIDE SEQUENCE [LARGE SCALE GENOMIC DNA]</scope>
    <source>
        <strain evidence="2 3">NBRC 13452</strain>
    </source>
</reference>
<dbReference type="Proteomes" id="UP000429552">
    <property type="component" value="Unassembled WGS sequence"/>
</dbReference>
<sequence length="64" mass="6779">MAEIAGTPTAPSPHKAESNVTVHEAHDGTLLRGSGTQPIRPGGRESGRWWERSPARAPPTGRTP</sequence>
<proteinExistence type="predicted"/>
<dbReference type="EMBL" id="BLIP01000003">
    <property type="protein sequence ID" value="GFE26475.1"/>
    <property type="molecule type" value="Genomic_DNA"/>
</dbReference>
<accession>A0A640TWJ6</accession>
<feature type="compositionally biased region" description="Basic and acidic residues" evidence="1">
    <location>
        <begin position="42"/>
        <end position="54"/>
    </location>
</feature>
<gene>
    <name evidence="2" type="ORF">Sliba_69280</name>
</gene>
<protein>
    <submittedName>
        <fullName evidence="2">Uncharacterized protein</fullName>
    </submittedName>
</protein>
<dbReference type="AlphaFoldDB" id="A0A640TWJ6"/>
<organism evidence="2 3">
    <name type="scientific">Streptomyces nigrescens</name>
    <dbReference type="NCBI Taxonomy" id="1920"/>
    <lineage>
        <taxon>Bacteria</taxon>
        <taxon>Bacillati</taxon>
        <taxon>Actinomycetota</taxon>
        <taxon>Actinomycetes</taxon>
        <taxon>Kitasatosporales</taxon>
        <taxon>Streptomycetaceae</taxon>
        <taxon>Streptomyces</taxon>
    </lineage>
</organism>
<evidence type="ECO:0000313" key="3">
    <source>
        <dbReference type="Proteomes" id="UP000429552"/>
    </source>
</evidence>
<evidence type="ECO:0000256" key="1">
    <source>
        <dbReference type="SAM" id="MobiDB-lite"/>
    </source>
</evidence>